<dbReference type="InterPro" id="IPR000823">
    <property type="entry name" value="Peroxidase_pln"/>
</dbReference>
<evidence type="ECO:0000259" key="13">
    <source>
        <dbReference type="PROSITE" id="PS50873"/>
    </source>
</evidence>
<keyword evidence="9" id="KW-0106">Calcium</keyword>
<protein>
    <recommendedName>
        <fullName evidence="3">peroxidase</fullName>
        <ecNumber evidence="3">1.11.1.7</ecNumber>
    </recommendedName>
</protein>
<evidence type="ECO:0000256" key="7">
    <source>
        <dbReference type="ARBA" id="ARBA00023002"/>
    </source>
</evidence>
<evidence type="ECO:0000256" key="5">
    <source>
        <dbReference type="ARBA" id="ARBA00022617"/>
    </source>
</evidence>
<evidence type="ECO:0000256" key="2">
    <source>
        <dbReference type="ARBA" id="ARBA00001970"/>
    </source>
</evidence>
<dbReference type="AlphaFoldDB" id="A0A9I9CCQ2"/>
<feature type="domain" description="Plant heme peroxidase family profile" evidence="13">
    <location>
        <begin position="22"/>
        <end position="146"/>
    </location>
</feature>
<evidence type="ECO:0000256" key="4">
    <source>
        <dbReference type="ARBA" id="ARBA00022559"/>
    </source>
</evidence>
<keyword evidence="12" id="KW-0732">Signal</keyword>
<dbReference type="InterPro" id="IPR002016">
    <property type="entry name" value="Haem_peroxidase"/>
</dbReference>
<keyword evidence="5" id="KW-0349">Heme</keyword>
<dbReference type="Pfam" id="PF00141">
    <property type="entry name" value="peroxidase"/>
    <property type="match status" value="1"/>
</dbReference>
<feature type="compositionally biased region" description="Low complexity" evidence="11">
    <location>
        <begin position="76"/>
        <end position="86"/>
    </location>
</feature>
<evidence type="ECO:0000256" key="9">
    <source>
        <dbReference type="PIRSR" id="PIRSR600823-3"/>
    </source>
</evidence>
<comment type="similarity">
    <text evidence="10">Belongs to the peroxidase family.</text>
</comment>
<feature type="binding site" evidence="9">
    <location>
        <position position="90"/>
    </location>
    <ligand>
        <name>Ca(2+)</name>
        <dbReference type="ChEBI" id="CHEBI:29108"/>
        <label>2</label>
    </ligand>
</feature>
<evidence type="ECO:0000256" key="11">
    <source>
        <dbReference type="SAM" id="MobiDB-lite"/>
    </source>
</evidence>
<comment type="cofactor">
    <cofactor evidence="9">
        <name>Ca(2+)</name>
        <dbReference type="ChEBI" id="CHEBI:29108"/>
    </cofactor>
    <text evidence="9">Binds 2 calcium ions per subunit.</text>
</comment>
<feature type="binding site" evidence="9">
    <location>
        <position position="93"/>
    </location>
    <ligand>
        <name>Ca(2+)</name>
        <dbReference type="ChEBI" id="CHEBI:29108"/>
        <label>2</label>
    </ligand>
</feature>
<accession>A0A9I9CCQ2</accession>
<evidence type="ECO:0000256" key="1">
    <source>
        <dbReference type="ARBA" id="ARBA00000189"/>
    </source>
</evidence>
<evidence type="ECO:0000256" key="3">
    <source>
        <dbReference type="ARBA" id="ARBA00012313"/>
    </source>
</evidence>
<evidence type="ECO:0000256" key="8">
    <source>
        <dbReference type="ARBA" id="ARBA00023004"/>
    </source>
</evidence>
<dbReference type="PANTHER" id="PTHR31517:SF48">
    <property type="entry name" value="PEROXIDASE 16-RELATED"/>
    <property type="match status" value="1"/>
</dbReference>
<dbReference type="Gene3D" id="1.10.420.10">
    <property type="entry name" value="Peroxidase, domain 2"/>
    <property type="match status" value="1"/>
</dbReference>
<dbReference type="GO" id="GO:0006979">
    <property type="term" value="P:response to oxidative stress"/>
    <property type="evidence" value="ECO:0007669"/>
    <property type="project" value="InterPro"/>
</dbReference>
<dbReference type="Gramene" id="MELO3C000772.2.1">
    <property type="protein sequence ID" value="MELO3C000772.2.1"/>
    <property type="gene ID" value="MELO3C000772.2"/>
</dbReference>
<feature type="signal peptide" evidence="12">
    <location>
        <begin position="1"/>
        <end position="32"/>
    </location>
</feature>
<evidence type="ECO:0000256" key="10">
    <source>
        <dbReference type="RuleBase" id="RU004241"/>
    </source>
</evidence>
<evidence type="ECO:0000313" key="14">
    <source>
        <dbReference type="EnsemblPlants" id="MELO3C000772.2.1"/>
    </source>
</evidence>
<proteinExistence type="inferred from homology"/>
<dbReference type="PRINTS" id="PR00461">
    <property type="entry name" value="PLPEROXIDASE"/>
</dbReference>
<dbReference type="GO" id="GO:0046872">
    <property type="term" value="F:metal ion binding"/>
    <property type="evidence" value="ECO:0007669"/>
    <property type="project" value="UniProtKB-KW"/>
</dbReference>
<dbReference type="GO" id="GO:0140825">
    <property type="term" value="F:lactoperoxidase activity"/>
    <property type="evidence" value="ECO:0007669"/>
    <property type="project" value="UniProtKB-EC"/>
</dbReference>
<evidence type="ECO:0000256" key="6">
    <source>
        <dbReference type="ARBA" id="ARBA00022723"/>
    </source>
</evidence>
<dbReference type="EC" id="1.11.1.7" evidence="3"/>
<sequence length="146" mass="16655">MPCQLADVMDTSRERKMLALFLVLLSMPRGWLVSLENEGCQWRRWLYSFNTTHAQDPSLDPSYADYLKSKCPPPSSSGDDGSQQPDVDLDFSTPHHLDNSYYIELTNHRGLLISDQTLLSSSLTSKMVLRYAHHGSKWETKFAKAM</sequence>
<dbReference type="PROSITE" id="PS50873">
    <property type="entry name" value="PEROXIDASE_4"/>
    <property type="match status" value="1"/>
</dbReference>
<dbReference type="PANTHER" id="PTHR31517">
    <property type="match status" value="1"/>
</dbReference>
<keyword evidence="7" id="KW-0560">Oxidoreductase</keyword>
<feature type="chain" id="PRO_5039914728" description="peroxidase" evidence="12">
    <location>
        <begin position="33"/>
        <end position="146"/>
    </location>
</feature>
<keyword evidence="4" id="KW-0575">Peroxidase</keyword>
<keyword evidence="8" id="KW-0408">Iron</keyword>
<organism evidence="14">
    <name type="scientific">Cucumis melo</name>
    <name type="common">Muskmelon</name>
    <dbReference type="NCBI Taxonomy" id="3656"/>
    <lineage>
        <taxon>Eukaryota</taxon>
        <taxon>Viridiplantae</taxon>
        <taxon>Streptophyta</taxon>
        <taxon>Embryophyta</taxon>
        <taxon>Tracheophyta</taxon>
        <taxon>Spermatophyta</taxon>
        <taxon>Magnoliopsida</taxon>
        <taxon>eudicotyledons</taxon>
        <taxon>Gunneridae</taxon>
        <taxon>Pentapetalae</taxon>
        <taxon>rosids</taxon>
        <taxon>fabids</taxon>
        <taxon>Cucurbitales</taxon>
        <taxon>Cucurbitaceae</taxon>
        <taxon>Benincaseae</taxon>
        <taxon>Cucumis</taxon>
    </lineage>
</organism>
<comment type="cofactor">
    <cofactor evidence="2">
        <name>heme b</name>
        <dbReference type="ChEBI" id="CHEBI:60344"/>
    </cofactor>
</comment>
<name>A0A9I9CCQ2_CUCME</name>
<dbReference type="SUPFAM" id="SSF48113">
    <property type="entry name" value="Heme-dependent peroxidases"/>
    <property type="match status" value="1"/>
</dbReference>
<dbReference type="GO" id="GO:0020037">
    <property type="term" value="F:heme binding"/>
    <property type="evidence" value="ECO:0007669"/>
    <property type="project" value="InterPro"/>
</dbReference>
<keyword evidence="6 9" id="KW-0479">Metal-binding</keyword>
<comment type="catalytic activity">
    <reaction evidence="1">
        <text>2 a phenolic donor + H2O2 = 2 a phenolic radical donor + 2 H2O</text>
        <dbReference type="Rhea" id="RHEA:56136"/>
        <dbReference type="ChEBI" id="CHEBI:15377"/>
        <dbReference type="ChEBI" id="CHEBI:16240"/>
        <dbReference type="ChEBI" id="CHEBI:139520"/>
        <dbReference type="ChEBI" id="CHEBI:139521"/>
        <dbReference type="EC" id="1.11.1.7"/>
    </reaction>
</comment>
<dbReference type="InterPro" id="IPR010255">
    <property type="entry name" value="Haem_peroxidase_sf"/>
</dbReference>
<evidence type="ECO:0000256" key="12">
    <source>
        <dbReference type="SAM" id="SignalP"/>
    </source>
</evidence>
<dbReference type="EnsemblPlants" id="MELO3C000772.2.1">
    <property type="protein sequence ID" value="MELO3C000772.2.1"/>
    <property type="gene ID" value="MELO3C000772.2"/>
</dbReference>
<feature type="binding site" evidence="9">
    <location>
        <position position="98"/>
    </location>
    <ligand>
        <name>Ca(2+)</name>
        <dbReference type="ChEBI" id="CHEBI:29108"/>
        <label>2</label>
    </ligand>
</feature>
<feature type="region of interest" description="Disordered" evidence="11">
    <location>
        <begin position="70"/>
        <end position="89"/>
    </location>
</feature>
<reference evidence="14" key="1">
    <citation type="submission" date="2023-03" db="UniProtKB">
        <authorList>
            <consortium name="EnsemblPlants"/>
        </authorList>
    </citation>
    <scope>IDENTIFICATION</scope>
</reference>